<dbReference type="PANTHER" id="PTHR46996:SF4">
    <property type="entry name" value="RIBOSOMAL PROTEIN L34E SUPERFAMILY PROTEIN"/>
    <property type="match status" value="1"/>
</dbReference>
<gene>
    <name evidence="3" type="primary">LOC107888586</name>
</gene>
<reference evidence="2" key="1">
    <citation type="journal article" date="2020" name="Nat. Genet.">
        <title>Genomic diversifications of five Gossypium allopolyploid species and their impact on cotton improvement.</title>
        <authorList>
            <person name="Chen Z.J."/>
            <person name="Sreedasyam A."/>
            <person name="Ando A."/>
            <person name="Song Q."/>
            <person name="De Santiago L.M."/>
            <person name="Hulse-Kemp A.M."/>
            <person name="Ding M."/>
            <person name="Ye W."/>
            <person name="Kirkbride R.C."/>
            <person name="Jenkins J."/>
            <person name="Plott C."/>
            <person name="Lovell J."/>
            <person name="Lin Y.M."/>
            <person name="Vaughn R."/>
            <person name="Liu B."/>
            <person name="Simpson S."/>
            <person name="Scheffler B.E."/>
            <person name="Wen L."/>
            <person name="Saski C.A."/>
            <person name="Grover C.E."/>
            <person name="Hu G."/>
            <person name="Conover J.L."/>
            <person name="Carlson J.W."/>
            <person name="Shu S."/>
            <person name="Boston L.B."/>
            <person name="Williams M."/>
            <person name="Peterson D.G."/>
            <person name="McGee K."/>
            <person name="Jones D.C."/>
            <person name="Wendel J.F."/>
            <person name="Stelly D.M."/>
            <person name="Grimwood J."/>
            <person name="Schmutz J."/>
        </authorList>
    </citation>
    <scope>NUCLEOTIDE SEQUENCE [LARGE SCALE GENOMIC DNA]</scope>
    <source>
        <strain evidence="2">cv. TM-1</strain>
    </source>
</reference>
<proteinExistence type="predicted"/>
<dbReference type="Proteomes" id="UP000818029">
    <property type="component" value="Chromosome A09"/>
</dbReference>
<accession>A0ABM2YSV4</accession>
<keyword evidence="1" id="KW-1133">Transmembrane helix</keyword>
<dbReference type="GeneID" id="107888586"/>
<reference evidence="3" key="2">
    <citation type="submission" date="2025-08" db="UniProtKB">
        <authorList>
            <consortium name="RefSeq"/>
        </authorList>
    </citation>
    <scope>IDENTIFICATION</scope>
</reference>
<evidence type="ECO:0000313" key="3">
    <source>
        <dbReference type="RefSeq" id="XP_040933586.1"/>
    </source>
</evidence>
<sequence length="230" mass="25390">MVNFLSSISVCNSVDRASIMANSVNSNDFLMNSKSSSSRKQKVSTNSPSCLKIPSCERSRSAAIDVFILIAVIAACGFLLFPTIKCMSLKLIELIEAALYLFKEEIVRTPMIYASIGLGFSCAAIATWILLLCTNRKCRNPNCRGLRKAAEFDIQLETEECVKNSNTLVKDGAKRGLFELPPDHHKELETELKKMAPVNGRAVLVFQARCGCSVGRLEVPGPRKQRKVKK</sequence>
<evidence type="ECO:0000313" key="2">
    <source>
        <dbReference type="Proteomes" id="UP000818029"/>
    </source>
</evidence>
<evidence type="ECO:0000256" key="1">
    <source>
        <dbReference type="SAM" id="Phobius"/>
    </source>
</evidence>
<keyword evidence="1" id="KW-0812">Transmembrane</keyword>
<protein>
    <submittedName>
        <fullName evidence="3">Uncharacterized protein At5g19025 isoform X2</fullName>
    </submittedName>
</protein>
<organism evidence="2 3">
    <name type="scientific">Gossypium hirsutum</name>
    <name type="common">Upland cotton</name>
    <name type="synonym">Gossypium mexicanum</name>
    <dbReference type="NCBI Taxonomy" id="3635"/>
    <lineage>
        <taxon>Eukaryota</taxon>
        <taxon>Viridiplantae</taxon>
        <taxon>Streptophyta</taxon>
        <taxon>Embryophyta</taxon>
        <taxon>Tracheophyta</taxon>
        <taxon>Spermatophyta</taxon>
        <taxon>Magnoliopsida</taxon>
        <taxon>eudicotyledons</taxon>
        <taxon>Gunneridae</taxon>
        <taxon>Pentapetalae</taxon>
        <taxon>rosids</taxon>
        <taxon>malvids</taxon>
        <taxon>Malvales</taxon>
        <taxon>Malvaceae</taxon>
        <taxon>Malvoideae</taxon>
        <taxon>Gossypium</taxon>
    </lineage>
</organism>
<keyword evidence="1" id="KW-0472">Membrane</keyword>
<keyword evidence="2" id="KW-1185">Reference proteome</keyword>
<name>A0ABM2YSV4_GOSHI</name>
<dbReference type="RefSeq" id="XP_040933586.1">
    <property type="nucleotide sequence ID" value="XM_041077652.1"/>
</dbReference>
<feature type="transmembrane region" description="Helical" evidence="1">
    <location>
        <begin position="62"/>
        <end position="81"/>
    </location>
</feature>
<feature type="transmembrane region" description="Helical" evidence="1">
    <location>
        <begin position="111"/>
        <end position="132"/>
    </location>
</feature>
<dbReference type="PANTHER" id="PTHR46996">
    <property type="entry name" value="OS05G0488500 PROTEIN"/>
    <property type="match status" value="1"/>
</dbReference>